<evidence type="ECO:0000256" key="1">
    <source>
        <dbReference type="SAM" id="Phobius"/>
    </source>
</evidence>
<dbReference type="InterPro" id="IPR051801">
    <property type="entry name" value="GH28_Enzymes"/>
</dbReference>
<dbReference type="PANTHER" id="PTHR31339:SF4">
    <property type="entry name" value="PECTIN LYASE-LIKE SUPERFAMILY PROTEIN"/>
    <property type="match status" value="1"/>
</dbReference>
<keyword evidence="1" id="KW-0812">Transmembrane</keyword>
<gene>
    <name evidence="2" type="ORF">QJS04_geneDACA009243</name>
</gene>
<protein>
    <submittedName>
        <fullName evidence="2">Polygalacturonase</fullName>
    </submittedName>
</protein>
<evidence type="ECO:0000313" key="3">
    <source>
        <dbReference type="Proteomes" id="UP001179952"/>
    </source>
</evidence>
<reference evidence="2" key="2">
    <citation type="submission" date="2023-06" db="EMBL/GenBank/DDBJ databases">
        <authorList>
            <person name="Ma L."/>
            <person name="Liu K.-W."/>
            <person name="Li Z."/>
            <person name="Hsiao Y.-Y."/>
            <person name="Qi Y."/>
            <person name="Fu T."/>
            <person name="Tang G."/>
            <person name="Zhang D."/>
            <person name="Sun W.-H."/>
            <person name="Liu D.-K."/>
            <person name="Li Y."/>
            <person name="Chen G.-Z."/>
            <person name="Liu X.-D."/>
            <person name="Liao X.-Y."/>
            <person name="Jiang Y.-T."/>
            <person name="Yu X."/>
            <person name="Hao Y."/>
            <person name="Huang J."/>
            <person name="Zhao X.-W."/>
            <person name="Ke S."/>
            <person name="Chen Y.-Y."/>
            <person name="Wu W.-L."/>
            <person name="Hsu J.-L."/>
            <person name="Lin Y.-F."/>
            <person name="Huang M.-D."/>
            <person name="Li C.-Y."/>
            <person name="Huang L."/>
            <person name="Wang Z.-W."/>
            <person name="Zhao X."/>
            <person name="Zhong W.-Y."/>
            <person name="Peng D.-H."/>
            <person name="Ahmad S."/>
            <person name="Lan S."/>
            <person name="Zhang J.-S."/>
            <person name="Tsai W.-C."/>
            <person name="Van De Peer Y."/>
            <person name="Liu Z.-J."/>
        </authorList>
    </citation>
    <scope>NUCLEOTIDE SEQUENCE</scope>
    <source>
        <strain evidence="2">SCP</strain>
        <tissue evidence="2">Leaves</tissue>
    </source>
</reference>
<dbReference type="InterPro" id="IPR012334">
    <property type="entry name" value="Pectin_lyas_fold"/>
</dbReference>
<dbReference type="SUPFAM" id="SSF51126">
    <property type="entry name" value="Pectin lyase-like"/>
    <property type="match status" value="1"/>
</dbReference>
<proteinExistence type="predicted"/>
<keyword evidence="1" id="KW-1133">Transmembrane helix</keyword>
<dbReference type="InterPro" id="IPR011050">
    <property type="entry name" value="Pectin_lyase_fold/virulence"/>
</dbReference>
<dbReference type="Gene3D" id="2.160.20.10">
    <property type="entry name" value="Single-stranded right-handed beta-helix, Pectin lyase-like"/>
    <property type="match status" value="1"/>
</dbReference>
<accession>A0AAV9AF37</accession>
<feature type="transmembrane region" description="Helical" evidence="1">
    <location>
        <begin position="20"/>
        <end position="38"/>
    </location>
</feature>
<comment type="caution">
    <text evidence="2">The sequence shown here is derived from an EMBL/GenBank/DDBJ whole genome shotgun (WGS) entry which is preliminary data.</text>
</comment>
<evidence type="ECO:0000313" key="2">
    <source>
        <dbReference type="EMBL" id="KAK1262835.1"/>
    </source>
</evidence>
<organism evidence="2 3">
    <name type="scientific">Acorus gramineus</name>
    <name type="common">Dwarf sweet flag</name>
    <dbReference type="NCBI Taxonomy" id="55184"/>
    <lineage>
        <taxon>Eukaryota</taxon>
        <taxon>Viridiplantae</taxon>
        <taxon>Streptophyta</taxon>
        <taxon>Embryophyta</taxon>
        <taxon>Tracheophyta</taxon>
        <taxon>Spermatophyta</taxon>
        <taxon>Magnoliopsida</taxon>
        <taxon>Liliopsida</taxon>
        <taxon>Acoraceae</taxon>
        <taxon>Acorus</taxon>
    </lineage>
</organism>
<dbReference type="EMBL" id="JAUJYN010000009">
    <property type="protein sequence ID" value="KAK1262835.1"/>
    <property type="molecule type" value="Genomic_DNA"/>
</dbReference>
<dbReference type="AlphaFoldDB" id="A0AAV9AF37"/>
<reference evidence="2" key="1">
    <citation type="journal article" date="2023" name="Nat. Commun.">
        <title>Diploid and tetraploid genomes of Acorus and the evolution of monocots.</title>
        <authorList>
            <person name="Ma L."/>
            <person name="Liu K.W."/>
            <person name="Li Z."/>
            <person name="Hsiao Y.Y."/>
            <person name="Qi Y."/>
            <person name="Fu T."/>
            <person name="Tang G.D."/>
            <person name="Zhang D."/>
            <person name="Sun W.H."/>
            <person name="Liu D.K."/>
            <person name="Li Y."/>
            <person name="Chen G.Z."/>
            <person name="Liu X.D."/>
            <person name="Liao X.Y."/>
            <person name="Jiang Y.T."/>
            <person name="Yu X."/>
            <person name="Hao Y."/>
            <person name="Huang J."/>
            <person name="Zhao X.W."/>
            <person name="Ke S."/>
            <person name="Chen Y.Y."/>
            <person name="Wu W.L."/>
            <person name="Hsu J.L."/>
            <person name="Lin Y.F."/>
            <person name="Huang M.D."/>
            <person name="Li C.Y."/>
            <person name="Huang L."/>
            <person name="Wang Z.W."/>
            <person name="Zhao X."/>
            <person name="Zhong W.Y."/>
            <person name="Peng D.H."/>
            <person name="Ahmad S."/>
            <person name="Lan S."/>
            <person name="Zhang J.S."/>
            <person name="Tsai W.C."/>
            <person name="Van de Peer Y."/>
            <person name="Liu Z.J."/>
        </authorList>
    </citation>
    <scope>NUCLEOTIDE SEQUENCE</scope>
    <source>
        <strain evidence="2">SCP</strain>
    </source>
</reference>
<keyword evidence="1" id="KW-0472">Membrane</keyword>
<dbReference type="PANTHER" id="PTHR31339">
    <property type="entry name" value="PECTIN LYASE-RELATED"/>
    <property type="match status" value="1"/>
</dbReference>
<dbReference type="Proteomes" id="UP001179952">
    <property type="component" value="Unassembled WGS sequence"/>
</dbReference>
<name>A0AAV9AF37_ACOGR</name>
<sequence length="158" mass="17195">MDVNNPCFNTLWGTLTRPSWALLLSLTTLLGFTWFLQFSSNSSPPPLPPSPSLPPLRSTRVATGKTCEGFYRVRELDRATVVATVEEFGGVGDGITSNTEAFRRAVETIARGGGGRLVVPKGRWVTGSFNLTSNFTLYLEEGAVILGSQVCESFNYLL</sequence>
<keyword evidence="3" id="KW-1185">Reference proteome</keyword>